<gene>
    <name evidence="20" type="ORF">SAMN04488554_2830</name>
</gene>
<evidence type="ECO:0000256" key="1">
    <source>
        <dbReference type="ARBA" id="ARBA00004651"/>
    </source>
</evidence>
<dbReference type="GO" id="GO:0005886">
    <property type="term" value="C:plasma membrane"/>
    <property type="evidence" value="ECO:0007669"/>
    <property type="project" value="UniProtKB-SubCell"/>
</dbReference>
<dbReference type="InterPro" id="IPR028055">
    <property type="entry name" value="YidC/Oxa/ALB_C"/>
</dbReference>
<feature type="transmembrane region" description="Helical" evidence="18">
    <location>
        <begin position="38"/>
        <end position="59"/>
    </location>
</feature>
<keyword evidence="9 18" id="KW-0472">Membrane</keyword>
<evidence type="ECO:0000256" key="17">
    <source>
        <dbReference type="SAM" id="MobiDB-lite"/>
    </source>
</evidence>
<evidence type="ECO:0000256" key="13">
    <source>
        <dbReference type="ARBA" id="ARBA00031538"/>
    </source>
</evidence>
<dbReference type="InterPro" id="IPR036867">
    <property type="entry name" value="R3H_dom_sf"/>
</dbReference>
<evidence type="ECO:0000256" key="7">
    <source>
        <dbReference type="ARBA" id="ARBA00022927"/>
    </source>
</evidence>
<dbReference type="EMBL" id="FNTX01000002">
    <property type="protein sequence ID" value="SEE76842.1"/>
    <property type="molecule type" value="Genomic_DNA"/>
</dbReference>
<evidence type="ECO:0000259" key="19">
    <source>
        <dbReference type="PROSITE" id="PS51061"/>
    </source>
</evidence>
<dbReference type="InterPro" id="IPR001374">
    <property type="entry name" value="R3H_dom"/>
</dbReference>
<comment type="function">
    <text evidence="11">Required for the insertion and/or proper folding and/or complex formation of integral membrane proteins into the membrane. Involved in integration of membrane proteins that insert both dependently and independently of the Sec translocase complex, as well as at least some lipoproteins. Aids folding of multispanning membrane proteins.</text>
</comment>
<keyword evidence="21" id="KW-1185">Reference proteome</keyword>
<evidence type="ECO:0000256" key="8">
    <source>
        <dbReference type="ARBA" id="ARBA00022989"/>
    </source>
</evidence>
<dbReference type="Proteomes" id="UP000199220">
    <property type="component" value="Unassembled WGS sequence"/>
</dbReference>
<dbReference type="PROSITE" id="PS51061">
    <property type="entry name" value="R3H"/>
    <property type="match status" value="1"/>
</dbReference>
<dbReference type="STRING" id="648782.SAMN04488554_2830"/>
<feature type="transmembrane region" description="Helical" evidence="18">
    <location>
        <begin position="223"/>
        <end position="247"/>
    </location>
</feature>
<dbReference type="RefSeq" id="WP_089773726.1">
    <property type="nucleotide sequence ID" value="NZ_FNTX01000002.1"/>
</dbReference>
<evidence type="ECO:0000256" key="11">
    <source>
        <dbReference type="ARBA" id="ARBA00025034"/>
    </source>
</evidence>
<dbReference type="Gene3D" id="3.30.1370.50">
    <property type="entry name" value="R3H-like domain"/>
    <property type="match status" value="1"/>
</dbReference>
<evidence type="ECO:0000256" key="16">
    <source>
        <dbReference type="RuleBase" id="RU003945"/>
    </source>
</evidence>
<evidence type="ECO:0000256" key="12">
    <source>
        <dbReference type="ARBA" id="ARBA00026028"/>
    </source>
</evidence>
<feature type="transmembrane region" description="Helical" evidence="18">
    <location>
        <begin position="108"/>
        <end position="127"/>
    </location>
</feature>
<keyword evidence="5" id="KW-1003">Cell membrane</keyword>
<evidence type="ECO:0000313" key="20">
    <source>
        <dbReference type="EMBL" id="SEE76842.1"/>
    </source>
</evidence>
<dbReference type="CDD" id="cd02414">
    <property type="entry name" value="KH-II_Jag"/>
    <property type="match status" value="1"/>
</dbReference>
<keyword evidence="7" id="KW-0653">Protein transport</keyword>
<dbReference type="GO" id="GO:0051205">
    <property type="term" value="P:protein insertion into membrane"/>
    <property type="evidence" value="ECO:0007669"/>
    <property type="project" value="TreeGrafter"/>
</dbReference>
<evidence type="ECO:0000256" key="6">
    <source>
        <dbReference type="ARBA" id="ARBA00022692"/>
    </source>
</evidence>
<keyword evidence="4" id="KW-0813">Transport</keyword>
<keyword evidence="6 16" id="KW-0812">Transmembrane</keyword>
<evidence type="ECO:0000256" key="3">
    <source>
        <dbReference type="ARBA" id="ARBA00015325"/>
    </source>
</evidence>
<keyword evidence="8 18" id="KW-1133">Transmembrane helix</keyword>
<protein>
    <recommendedName>
        <fullName evidence="3">Membrane protein insertase YidC</fullName>
    </recommendedName>
    <alternativeName>
        <fullName evidence="15">Foldase YidC</fullName>
    </alternativeName>
    <alternativeName>
        <fullName evidence="14">Membrane integrase YidC</fullName>
    </alternativeName>
    <alternativeName>
        <fullName evidence="13">Membrane protein YidC</fullName>
    </alternativeName>
</protein>
<feature type="domain" description="R3H" evidence="19">
    <location>
        <begin position="468"/>
        <end position="533"/>
    </location>
</feature>
<dbReference type="GO" id="GO:0032977">
    <property type="term" value="F:membrane insertase activity"/>
    <property type="evidence" value="ECO:0007669"/>
    <property type="project" value="InterPro"/>
</dbReference>
<dbReference type="CDD" id="cd20070">
    <property type="entry name" value="5TM_YidC_Alb3"/>
    <property type="match status" value="1"/>
</dbReference>
<comment type="subcellular location">
    <subcellularLocation>
        <location evidence="1">Cell membrane</location>
        <topology evidence="1">Multi-pass membrane protein</topology>
    </subcellularLocation>
    <subcellularLocation>
        <location evidence="16">Membrane</location>
        <topology evidence="16">Multi-pass membrane protein</topology>
    </subcellularLocation>
</comment>
<feature type="region of interest" description="Disordered" evidence="17">
    <location>
        <begin position="279"/>
        <end position="349"/>
    </location>
</feature>
<dbReference type="InterPro" id="IPR034079">
    <property type="entry name" value="R3H_KhpB"/>
</dbReference>
<evidence type="ECO:0000256" key="15">
    <source>
        <dbReference type="ARBA" id="ARBA00033342"/>
    </source>
</evidence>
<dbReference type="InterPro" id="IPR047196">
    <property type="entry name" value="YidC_ALB_C"/>
</dbReference>
<evidence type="ECO:0000256" key="5">
    <source>
        <dbReference type="ARBA" id="ARBA00022475"/>
    </source>
</evidence>
<dbReference type="NCBIfam" id="NF002350">
    <property type="entry name" value="PRK01315.1"/>
    <property type="match status" value="1"/>
</dbReference>
<name>A0A1H5LIF2_9MICO</name>
<accession>A0A1H5LIF2</accession>
<feature type="compositionally biased region" description="Basic residues" evidence="17">
    <location>
        <begin position="317"/>
        <end position="330"/>
    </location>
</feature>
<dbReference type="PANTHER" id="PTHR12428">
    <property type="entry name" value="OXA1"/>
    <property type="match status" value="1"/>
</dbReference>
<evidence type="ECO:0000256" key="9">
    <source>
        <dbReference type="ARBA" id="ARBA00023136"/>
    </source>
</evidence>
<evidence type="ECO:0000256" key="10">
    <source>
        <dbReference type="ARBA" id="ARBA00023186"/>
    </source>
</evidence>
<dbReference type="InterPro" id="IPR038008">
    <property type="entry name" value="Jag_KH"/>
</dbReference>
<dbReference type="SMART" id="SM00393">
    <property type="entry name" value="R3H"/>
    <property type="match status" value="1"/>
</dbReference>
<dbReference type="GO" id="GO:0015031">
    <property type="term" value="P:protein transport"/>
    <property type="evidence" value="ECO:0007669"/>
    <property type="project" value="UniProtKB-KW"/>
</dbReference>
<organism evidence="20 21">
    <name type="scientific">Ruania alba</name>
    <dbReference type="NCBI Taxonomy" id="648782"/>
    <lineage>
        <taxon>Bacteria</taxon>
        <taxon>Bacillati</taxon>
        <taxon>Actinomycetota</taxon>
        <taxon>Actinomycetes</taxon>
        <taxon>Micrococcales</taxon>
        <taxon>Ruaniaceae</taxon>
        <taxon>Ruania</taxon>
    </lineage>
</organism>
<evidence type="ECO:0000256" key="2">
    <source>
        <dbReference type="ARBA" id="ARBA00010527"/>
    </source>
</evidence>
<evidence type="ECO:0000256" key="14">
    <source>
        <dbReference type="ARBA" id="ARBA00033245"/>
    </source>
</evidence>
<comment type="similarity">
    <text evidence="2">Belongs to the OXA1/ALB3/YidC family. Type 1 subfamily.</text>
</comment>
<dbReference type="Gene3D" id="3.30.300.20">
    <property type="match status" value="1"/>
</dbReference>
<dbReference type="NCBIfam" id="TIGR03592">
    <property type="entry name" value="yidC_oxa1_cterm"/>
    <property type="match status" value="1"/>
</dbReference>
<reference evidence="21" key="1">
    <citation type="submission" date="2016-10" db="EMBL/GenBank/DDBJ databases">
        <authorList>
            <person name="Varghese N."/>
            <person name="Submissions S."/>
        </authorList>
    </citation>
    <scope>NUCLEOTIDE SEQUENCE [LARGE SCALE GENOMIC DNA]</scope>
    <source>
        <strain evidence="21">DSM 21368</strain>
    </source>
</reference>
<comment type="subunit">
    <text evidence="12">Interacts with the Sec translocase complex via SecD. Specifically interacts with transmembrane segments of nascent integral membrane proteins during membrane integration.</text>
</comment>
<proteinExistence type="inferred from homology"/>
<evidence type="ECO:0000313" key="21">
    <source>
        <dbReference type="Proteomes" id="UP000199220"/>
    </source>
</evidence>
<evidence type="ECO:0000256" key="4">
    <source>
        <dbReference type="ARBA" id="ARBA00022448"/>
    </source>
</evidence>
<sequence length="533" mass="59446">MDFFDTVLWPLMVAVAWIMVRAHEVLTFFGMDASGGWTWVLSIVALVVAIRILLIPLFVRQIKASRGMQLVQPEIQKLQKKYKGKTDPASRQAMQQEMMAVYREAGTSPFASCLPILAQMPIFFSLYRVLYSLSFLAAGTYDRSDSIGPLTQELAAQAEQSTIFGASLSSTFMDDGATWQVRLVTAALILLMSATTLFTQRQLTMKNMPASALDNPMARQQRMLMYIFPLIFVFVGVNFPIGVLMYWTTSNLWTMGQQFFVIRNSPAPGSEAEKKYLERKARRKKRRGQSLEDAEHEVLDLEDSPDEEETPSGGQRHQPKKNTPRSKRKPNGGPAGPGSAPRTTSDHARRRLWMDERSDLMTNDTTAAPQEPELVNANATLEEEGEIAADYLEELLDIADLDGDIDIDVDHGRAAVAIVTEEDPESLRALVGKKGEVLDALQELSRLAVQAKTGNRSRLMLDVGGYRQQRKEELTRIANEAIERVKNGEERVALTAMNPFERKVVHDVVADAGLVSDSEGTEPNRHVVVRSGE</sequence>
<dbReference type="InterPro" id="IPR001708">
    <property type="entry name" value="YidC/ALB3/OXA1/COX18"/>
</dbReference>
<dbReference type="GO" id="GO:0003723">
    <property type="term" value="F:RNA binding"/>
    <property type="evidence" value="ECO:0007669"/>
    <property type="project" value="InterPro"/>
</dbReference>
<dbReference type="AlphaFoldDB" id="A0A1H5LIF2"/>
<dbReference type="SUPFAM" id="SSF82708">
    <property type="entry name" value="R3H domain"/>
    <property type="match status" value="1"/>
</dbReference>
<dbReference type="CDD" id="cd02644">
    <property type="entry name" value="R3H_jag"/>
    <property type="match status" value="1"/>
</dbReference>
<feature type="transmembrane region" description="Helical" evidence="18">
    <location>
        <begin position="179"/>
        <end position="198"/>
    </location>
</feature>
<dbReference type="PANTHER" id="PTHR12428:SF65">
    <property type="entry name" value="CYTOCHROME C OXIDASE ASSEMBLY PROTEIN COX18, MITOCHONDRIAL"/>
    <property type="match status" value="1"/>
</dbReference>
<dbReference type="Pfam" id="PF02096">
    <property type="entry name" value="60KD_IMP"/>
    <property type="match status" value="1"/>
</dbReference>
<evidence type="ECO:0000256" key="18">
    <source>
        <dbReference type="SAM" id="Phobius"/>
    </source>
</evidence>
<dbReference type="Pfam" id="PF01424">
    <property type="entry name" value="R3H"/>
    <property type="match status" value="1"/>
</dbReference>
<feature type="compositionally biased region" description="Acidic residues" evidence="17">
    <location>
        <begin position="292"/>
        <end position="310"/>
    </location>
</feature>
<dbReference type="OrthoDB" id="9780552at2"/>
<dbReference type="InterPro" id="IPR015946">
    <property type="entry name" value="KH_dom-like_a/b"/>
</dbReference>
<keyword evidence="10" id="KW-0143">Chaperone</keyword>